<evidence type="ECO:0000256" key="5">
    <source>
        <dbReference type="ARBA" id="ARBA00012180"/>
    </source>
</evidence>
<dbReference type="GO" id="GO:0043137">
    <property type="term" value="P:DNA replication, removal of RNA primer"/>
    <property type="evidence" value="ECO:0007669"/>
    <property type="project" value="TreeGrafter"/>
</dbReference>
<dbReference type="Proteomes" id="UP000245380">
    <property type="component" value="Unassembled WGS sequence"/>
</dbReference>
<evidence type="ECO:0000256" key="9">
    <source>
        <dbReference type="ARBA" id="ARBA00022801"/>
    </source>
</evidence>
<evidence type="ECO:0000256" key="6">
    <source>
        <dbReference type="ARBA" id="ARBA00022722"/>
    </source>
</evidence>
<organism evidence="13 14">
    <name type="scientific">Sulfoacidibacillus thermotolerans</name>
    <name type="common">Acidibacillus sulfuroxidans</name>
    <dbReference type="NCBI Taxonomy" id="1765684"/>
    <lineage>
        <taxon>Bacteria</taxon>
        <taxon>Bacillati</taxon>
        <taxon>Bacillota</taxon>
        <taxon>Bacilli</taxon>
        <taxon>Bacillales</taxon>
        <taxon>Alicyclobacillaceae</taxon>
        <taxon>Sulfoacidibacillus</taxon>
    </lineage>
</organism>
<dbReference type="InterPro" id="IPR022892">
    <property type="entry name" value="RNaseHI"/>
</dbReference>
<evidence type="ECO:0000256" key="2">
    <source>
        <dbReference type="ARBA" id="ARBA00004065"/>
    </source>
</evidence>
<evidence type="ECO:0000259" key="12">
    <source>
        <dbReference type="PROSITE" id="PS50879"/>
    </source>
</evidence>
<dbReference type="Gene3D" id="3.30.420.10">
    <property type="entry name" value="Ribonuclease H-like superfamily/Ribonuclease H"/>
    <property type="match status" value="1"/>
</dbReference>
<comment type="function">
    <text evidence="2 11">Endonuclease that specifically degrades the RNA of RNA-DNA hybrids.</text>
</comment>
<dbReference type="GO" id="GO:0005737">
    <property type="term" value="C:cytoplasm"/>
    <property type="evidence" value="ECO:0007669"/>
    <property type="project" value="UniProtKB-SubCell"/>
</dbReference>
<evidence type="ECO:0000256" key="11">
    <source>
        <dbReference type="HAMAP-Rule" id="MF_00042"/>
    </source>
</evidence>
<dbReference type="OrthoDB" id="7845843at2"/>
<accession>A0A2U3DA30</accession>
<comment type="similarity">
    <text evidence="3 11">Belongs to the RNase H family.</text>
</comment>
<comment type="catalytic activity">
    <reaction evidence="1 11">
        <text>Endonucleolytic cleavage to 5'-phosphomonoester.</text>
        <dbReference type="EC" id="3.1.26.4"/>
    </reaction>
</comment>
<reference evidence="13 14" key="1">
    <citation type="submission" date="2016-11" db="EMBL/GenBank/DDBJ databases">
        <title>Comparative genomics of Acidibacillus ferroxidans species.</title>
        <authorList>
            <person name="Oliveira G."/>
            <person name="Nunes G."/>
            <person name="Oliveira R."/>
            <person name="Araujo F."/>
            <person name="Salim A."/>
            <person name="Scholte L."/>
            <person name="Morais D."/>
            <person name="Nancucheo I."/>
            <person name="Johnson D.B."/>
            <person name="Grail B."/>
            <person name="Bittencourt J."/>
            <person name="Valadares R."/>
        </authorList>
    </citation>
    <scope>NUCLEOTIDE SEQUENCE [LARGE SCALE GENOMIC DNA]</scope>
    <source>
        <strain evidence="13 14">Y002</strain>
    </source>
</reference>
<evidence type="ECO:0000256" key="3">
    <source>
        <dbReference type="ARBA" id="ARBA00005300"/>
    </source>
</evidence>
<feature type="binding site" evidence="11">
    <location>
        <position position="49"/>
    </location>
    <ligand>
        <name>Mg(2+)</name>
        <dbReference type="ChEBI" id="CHEBI:18420"/>
        <label>1</label>
    </ligand>
</feature>
<feature type="binding site" evidence="11">
    <location>
        <position position="11"/>
    </location>
    <ligand>
        <name>Mg(2+)</name>
        <dbReference type="ChEBI" id="CHEBI:18420"/>
        <label>2</label>
    </ligand>
</feature>
<keyword evidence="11" id="KW-0963">Cytoplasm</keyword>
<dbReference type="PROSITE" id="PS50879">
    <property type="entry name" value="RNASE_H_1"/>
    <property type="match status" value="1"/>
</dbReference>
<dbReference type="CDD" id="cd09278">
    <property type="entry name" value="RNase_HI_prokaryote_like"/>
    <property type="match status" value="1"/>
</dbReference>
<dbReference type="EC" id="3.1.26.4" evidence="5 11"/>
<dbReference type="PANTHER" id="PTHR10642:SF26">
    <property type="entry name" value="RIBONUCLEASE H1"/>
    <property type="match status" value="1"/>
</dbReference>
<keyword evidence="7 11" id="KW-0479">Metal-binding</keyword>
<evidence type="ECO:0000256" key="10">
    <source>
        <dbReference type="ARBA" id="ARBA00022842"/>
    </source>
</evidence>
<dbReference type="GO" id="GO:0003676">
    <property type="term" value="F:nucleic acid binding"/>
    <property type="evidence" value="ECO:0007669"/>
    <property type="project" value="InterPro"/>
</dbReference>
<dbReference type="GO" id="GO:0000287">
    <property type="term" value="F:magnesium ion binding"/>
    <property type="evidence" value="ECO:0007669"/>
    <property type="project" value="UniProtKB-UniRule"/>
</dbReference>
<evidence type="ECO:0000256" key="1">
    <source>
        <dbReference type="ARBA" id="ARBA00000077"/>
    </source>
</evidence>
<keyword evidence="14" id="KW-1185">Reference proteome</keyword>
<keyword evidence="9 11" id="KW-0378">Hydrolase</keyword>
<keyword evidence="10 11" id="KW-0460">Magnesium</keyword>
<dbReference type="NCBIfam" id="NF001236">
    <property type="entry name" value="PRK00203.1"/>
    <property type="match status" value="1"/>
</dbReference>
<feature type="binding site" evidence="11">
    <location>
        <position position="11"/>
    </location>
    <ligand>
        <name>Mg(2+)</name>
        <dbReference type="ChEBI" id="CHEBI:18420"/>
        <label>1</label>
    </ligand>
</feature>
<feature type="domain" description="RNase H type-1" evidence="12">
    <location>
        <begin position="2"/>
        <end position="144"/>
    </location>
</feature>
<evidence type="ECO:0000313" key="14">
    <source>
        <dbReference type="Proteomes" id="UP000245380"/>
    </source>
</evidence>
<dbReference type="EMBL" id="MPDK01000006">
    <property type="protein sequence ID" value="PWI58139.1"/>
    <property type="molecule type" value="Genomic_DNA"/>
</dbReference>
<dbReference type="InterPro" id="IPR050092">
    <property type="entry name" value="RNase_H"/>
</dbReference>
<evidence type="ECO:0000313" key="13">
    <source>
        <dbReference type="EMBL" id="PWI58139.1"/>
    </source>
</evidence>
<dbReference type="AlphaFoldDB" id="A0A2U3DA30"/>
<dbReference type="HAMAP" id="MF_00042">
    <property type="entry name" value="RNase_H"/>
    <property type="match status" value="1"/>
</dbReference>
<dbReference type="Pfam" id="PF00075">
    <property type="entry name" value="RNase_H"/>
    <property type="match status" value="1"/>
</dbReference>
<comment type="cofactor">
    <cofactor evidence="11">
        <name>Mg(2+)</name>
        <dbReference type="ChEBI" id="CHEBI:18420"/>
    </cofactor>
    <text evidence="11">Binds 1 Mg(2+) ion per subunit. May bind a second metal ion at a regulatory site, or after substrate binding.</text>
</comment>
<dbReference type="InterPro" id="IPR012337">
    <property type="entry name" value="RNaseH-like_sf"/>
</dbReference>
<dbReference type="PANTHER" id="PTHR10642">
    <property type="entry name" value="RIBONUCLEASE H1"/>
    <property type="match status" value="1"/>
</dbReference>
<feature type="binding site" evidence="11">
    <location>
        <position position="136"/>
    </location>
    <ligand>
        <name>Mg(2+)</name>
        <dbReference type="ChEBI" id="CHEBI:18420"/>
        <label>2</label>
    </ligand>
</feature>
<protein>
    <recommendedName>
        <fullName evidence="5 11">Ribonuclease H</fullName>
        <shortName evidence="11">RNase H</shortName>
        <ecNumber evidence="5 11">3.1.26.4</ecNumber>
    </recommendedName>
</protein>
<evidence type="ECO:0000256" key="8">
    <source>
        <dbReference type="ARBA" id="ARBA00022759"/>
    </source>
</evidence>
<dbReference type="FunFam" id="3.30.420.10:FF:000089">
    <property type="entry name" value="Ribonuclease H"/>
    <property type="match status" value="1"/>
</dbReference>
<comment type="subcellular location">
    <subcellularLocation>
        <location evidence="11">Cytoplasm</location>
    </subcellularLocation>
</comment>
<name>A0A2U3DA30_SULT2</name>
<sequence length="145" mass="16419">MELPTVSIYTDGACSGNPGPGGWAAILVFGERELELSGGEEQTTNQRMEIRAVLEGLRALKRPCKVTVYSDSAYVVNCFTQKWYVKWQKTGWVNSNRQPVKNKDLWEQLIDEVVLHEVQFGKVKGHSGHHYNERCDELARAAIPR</sequence>
<gene>
    <name evidence="11" type="primary">rnhA</name>
    <name evidence="13" type="ORF">BM613_05375</name>
</gene>
<keyword evidence="8 11" id="KW-0255">Endonuclease</keyword>
<feature type="binding site" evidence="11">
    <location>
        <position position="71"/>
    </location>
    <ligand>
        <name>Mg(2+)</name>
        <dbReference type="ChEBI" id="CHEBI:18420"/>
        <label>1</label>
    </ligand>
</feature>
<comment type="caution">
    <text evidence="13">The sequence shown here is derived from an EMBL/GenBank/DDBJ whole genome shotgun (WGS) entry which is preliminary data.</text>
</comment>
<evidence type="ECO:0000256" key="7">
    <source>
        <dbReference type="ARBA" id="ARBA00022723"/>
    </source>
</evidence>
<dbReference type="GO" id="GO:0004523">
    <property type="term" value="F:RNA-DNA hybrid ribonuclease activity"/>
    <property type="evidence" value="ECO:0007669"/>
    <property type="project" value="UniProtKB-UniRule"/>
</dbReference>
<dbReference type="InterPro" id="IPR036397">
    <property type="entry name" value="RNaseH_sf"/>
</dbReference>
<evidence type="ECO:0000256" key="4">
    <source>
        <dbReference type="ARBA" id="ARBA00011245"/>
    </source>
</evidence>
<comment type="subunit">
    <text evidence="4 11">Monomer.</text>
</comment>
<dbReference type="InterPro" id="IPR002156">
    <property type="entry name" value="RNaseH_domain"/>
</dbReference>
<dbReference type="SUPFAM" id="SSF53098">
    <property type="entry name" value="Ribonuclease H-like"/>
    <property type="match status" value="1"/>
</dbReference>
<keyword evidence="6 11" id="KW-0540">Nuclease</keyword>
<proteinExistence type="inferred from homology"/>